<evidence type="ECO:0000256" key="1">
    <source>
        <dbReference type="SAM" id="MobiDB-lite"/>
    </source>
</evidence>
<dbReference type="Proteomes" id="UP000515151">
    <property type="component" value="Chromosome 4"/>
</dbReference>
<keyword evidence="2" id="KW-1185">Reference proteome</keyword>
<dbReference type="RefSeq" id="XP_031392265.1">
    <property type="nucleotide sequence ID" value="XM_031536405.1"/>
</dbReference>
<feature type="region of interest" description="Disordered" evidence="1">
    <location>
        <begin position="174"/>
        <end position="194"/>
    </location>
</feature>
<reference evidence="2" key="1">
    <citation type="journal article" date="2020" name="Plant Biotechnol. J.">
        <title>The pomegranate (Punica granatum L.) draft genome dissects genetic divergence between soft- and hard-seeded cultivars.</title>
        <authorList>
            <person name="Luo X."/>
            <person name="Li H."/>
            <person name="Wu Z."/>
            <person name="Yao W."/>
            <person name="Zhao P."/>
            <person name="Cao D."/>
            <person name="Yu H."/>
            <person name="Li K."/>
            <person name="Poudel K."/>
            <person name="Zhao D."/>
            <person name="Zhang F."/>
            <person name="Xia X."/>
            <person name="Chen L."/>
            <person name="Wang Q."/>
            <person name="Jing D."/>
            <person name="Cao S."/>
        </authorList>
    </citation>
    <scope>NUCLEOTIDE SEQUENCE [LARGE SCALE GENOMIC DNA]</scope>
    <source>
        <strain evidence="2">cv. Tunisia</strain>
    </source>
</reference>
<evidence type="ECO:0000313" key="3">
    <source>
        <dbReference type="RefSeq" id="XP_031392265.1"/>
    </source>
</evidence>
<dbReference type="GeneID" id="116204316"/>
<accession>A0A6P8D6Q9</accession>
<dbReference type="AlphaFoldDB" id="A0A6P8D6Q9"/>
<evidence type="ECO:0000313" key="2">
    <source>
        <dbReference type="Proteomes" id="UP000515151"/>
    </source>
</evidence>
<protein>
    <submittedName>
        <fullName evidence="3">Uncharacterized protein LOC116204316</fullName>
    </submittedName>
</protein>
<name>A0A6P8D6Q9_PUNGR</name>
<sequence>MVSANSKHGGKNSSVIQQNQALIPILVSPVPWSFEISISNTQKRRKVDYGPFILLLGGLKLKYYIIRNSQKGKLNQKKQSFLCFSYSSSSSSSASSSSSSSPSFRISQNKGFIPQSLQRERDAGGAIRAGVHGGCGVPPRSQFLLPRTLPTPRHSIPQLLGLCRLVDIDSFGKRKEKGKRDSLASMEERLGPPH</sequence>
<reference evidence="3" key="2">
    <citation type="submission" date="2025-08" db="UniProtKB">
        <authorList>
            <consortium name="RefSeq"/>
        </authorList>
    </citation>
    <scope>IDENTIFICATION</scope>
    <source>
        <tissue evidence="3">Leaf</tissue>
    </source>
</reference>
<organism evidence="2 3">
    <name type="scientific">Punica granatum</name>
    <name type="common">Pomegranate</name>
    <dbReference type="NCBI Taxonomy" id="22663"/>
    <lineage>
        <taxon>Eukaryota</taxon>
        <taxon>Viridiplantae</taxon>
        <taxon>Streptophyta</taxon>
        <taxon>Embryophyta</taxon>
        <taxon>Tracheophyta</taxon>
        <taxon>Spermatophyta</taxon>
        <taxon>Magnoliopsida</taxon>
        <taxon>eudicotyledons</taxon>
        <taxon>Gunneridae</taxon>
        <taxon>Pentapetalae</taxon>
        <taxon>rosids</taxon>
        <taxon>malvids</taxon>
        <taxon>Myrtales</taxon>
        <taxon>Lythraceae</taxon>
        <taxon>Punica</taxon>
    </lineage>
</organism>
<proteinExistence type="predicted"/>
<gene>
    <name evidence="3" type="primary">LOC116204316</name>
</gene>